<evidence type="ECO:0000256" key="7">
    <source>
        <dbReference type="SAM" id="SignalP"/>
    </source>
</evidence>
<dbReference type="InterPro" id="IPR001764">
    <property type="entry name" value="Glyco_hydro_3_N"/>
</dbReference>
<name>A0ABS9U5A3_9MICC</name>
<comment type="caution">
    <text evidence="9">The sequence shown here is derived from an EMBL/GenBank/DDBJ whole genome shotgun (WGS) entry which is preliminary data.</text>
</comment>
<keyword evidence="7" id="KW-0732">Signal</keyword>
<dbReference type="PANTHER" id="PTHR30480:SF13">
    <property type="entry name" value="BETA-HEXOSAMINIDASE"/>
    <property type="match status" value="1"/>
</dbReference>
<dbReference type="InterPro" id="IPR017853">
    <property type="entry name" value="GH"/>
</dbReference>
<dbReference type="SUPFAM" id="SSF51445">
    <property type="entry name" value="(Trans)glycosidases"/>
    <property type="match status" value="1"/>
</dbReference>
<evidence type="ECO:0000256" key="1">
    <source>
        <dbReference type="ARBA" id="ARBA00001231"/>
    </source>
</evidence>
<dbReference type="RefSeq" id="WP_241055779.1">
    <property type="nucleotide sequence ID" value="NZ_JAKZBV010000001.1"/>
</dbReference>
<organism evidence="9 10">
    <name type="scientific">Sinomonas terrae</name>
    <dbReference type="NCBI Taxonomy" id="2908838"/>
    <lineage>
        <taxon>Bacteria</taxon>
        <taxon>Bacillati</taxon>
        <taxon>Actinomycetota</taxon>
        <taxon>Actinomycetes</taxon>
        <taxon>Micrococcales</taxon>
        <taxon>Micrococcaceae</taxon>
        <taxon>Sinomonas</taxon>
    </lineage>
</organism>
<dbReference type="Pfam" id="PF00933">
    <property type="entry name" value="Glyco_hydro_3"/>
    <property type="match status" value="1"/>
</dbReference>
<gene>
    <name evidence="9" type="ORF">L0M17_18045</name>
</gene>
<dbReference type="InterPro" id="IPR050226">
    <property type="entry name" value="NagZ_Beta-hexosaminidase"/>
</dbReference>
<dbReference type="PANTHER" id="PTHR30480">
    <property type="entry name" value="BETA-HEXOSAMINIDASE-RELATED"/>
    <property type="match status" value="1"/>
</dbReference>
<keyword evidence="4" id="KW-0378">Hydrolase</keyword>
<dbReference type="EMBL" id="JAKZBV010000001">
    <property type="protein sequence ID" value="MCH6471845.1"/>
    <property type="molecule type" value="Genomic_DNA"/>
</dbReference>
<dbReference type="InterPro" id="IPR036962">
    <property type="entry name" value="Glyco_hydro_3_N_sf"/>
</dbReference>
<reference evidence="9 10" key="1">
    <citation type="submission" date="2022-03" db="EMBL/GenBank/DDBJ databases">
        <title>Sinomonas sp. isolated from a soil.</title>
        <authorList>
            <person name="Han J."/>
            <person name="Kim D.-U."/>
        </authorList>
    </citation>
    <scope>NUCLEOTIDE SEQUENCE [LARGE SCALE GENOMIC DNA]</scope>
    <source>
        <strain evidence="9 10">5-5</strain>
    </source>
</reference>
<dbReference type="InterPro" id="IPR013207">
    <property type="entry name" value="LGFP"/>
</dbReference>
<keyword evidence="5" id="KW-0326">Glycosidase</keyword>
<feature type="signal peptide" evidence="7">
    <location>
        <begin position="1"/>
        <end position="24"/>
    </location>
</feature>
<feature type="chain" id="PRO_5045286786" description="beta-N-acetylhexosaminidase" evidence="7">
    <location>
        <begin position="25"/>
        <end position="600"/>
    </location>
</feature>
<sequence length="600" mass="61320">MAAVFALVGVAPAAPSATSGPTTAAPPPSSAPPAFSLAANTTDCASNVLSGMSLAQQVGQLFMMGVTSTGPTSAQLSEISSNHLGGVVLTGDSAAGVAGTLQITNELQAQATSTAGVALSVAVDQEGGYVQVLSGPGFSSIPTALAQGTMDPTALRQAADQWGRELLSAGITLNLAPVLDTVPASLGGGNIPIGYYQREYGYTPDVVTSHGTAFASGMADAKVQTTGKHFPGLGRVTANTDTTFGVTDTVTTRHDAYLQPFATAISQGIPAIMVSLAQYNAIDGLRAAFSPTVMQGMLRSDLGFGGEIISDSMAAVAVSDLTPANRALDFLTAGGTIVLDTNPADIPAMVNAVIAQAQQNSSFLAQVQAAAGIVLEQKYRAGLVACPAAYDPIVQHYQQLGGSSSFLGQPSGSEYRIAGGRAQNYAGGTIYWSYTTGAFEVNGGILSHYRALGGPAGFLGFPLTDESGAPGGRYNNFTGGVIYWSPASGAHEVHGGILGHYRALGGPGSFLGYPVTDETGTPDGIGRYNIFTGGSIYWTAGTGAHEVHGAIRAKWASLGYERSTLGYPVSDEYGVPGGRRNDFQHGSIIWNQATGTTQVI</sequence>
<dbReference type="Pfam" id="PF08310">
    <property type="entry name" value="LGFP"/>
    <property type="match status" value="4"/>
</dbReference>
<dbReference type="Gene3D" id="3.20.20.300">
    <property type="entry name" value="Glycoside hydrolase, family 3, N-terminal domain"/>
    <property type="match status" value="1"/>
</dbReference>
<dbReference type="EC" id="3.2.1.52" evidence="3"/>
<evidence type="ECO:0000259" key="8">
    <source>
        <dbReference type="Pfam" id="PF00933"/>
    </source>
</evidence>
<evidence type="ECO:0000256" key="6">
    <source>
        <dbReference type="SAM" id="MobiDB-lite"/>
    </source>
</evidence>
<keyword evidence="10" id="KW-1185">Reference proteome</keyword>
<evidence type="ECO:0000256" key="2">
    <source>
        <dbReference type="ARBA" id="ARBA00005336"/>
    </source>
</evidence>
<accession>A0ABS9U5A3</accession>
<dbReference type="Proteomes" id="UP001202922">
    <property type="component" value="Unassembled WGS sequence"/>
</dbReference>
<proteinExistence type="inferred from homology"/>
<comment type="similarity">
    <text evidence="2">Belongs to the glycosyl hydrolase 3 family.</text>
</comment>
<feature type="region of interest" description="Disordered" evidence="6">
    <location>
        <begin position="13"/>
        <end position="32"/>
    </location>
</feature>
<protein>
    <recommendedName>
        <fullName evidence="3">beta-N-acetylhexosaminidase</fullName>
        <ecNumber evidence="3">3.2.1.52</ecNumber>
    </recommendedName>
</protein>
<evidence type="ECO:0000256" key="4">
    <source>
        <dbReference type="ARBA" id="ARBA00022801"/>
    </source>
</evidence>
<evidence type="ECO:0000313" key="9">
    <source>
        <dbReference type="EMBL" id="MCH6471845.1"/>
    </source>
</evidence>
<feature type="compositionally biased region" description="Low complexity" evidence="6">
    <location>
        <begin position="13"/>
        <end position="23"/>
    </location>
</feature>
<evidence type="ECO:0000313" key="10">
    <source>
        <dbReference type="Proteomes" id="UP001202922"/>
    </source>
</evidence>
<evidence type="ECO:0000256" key="5">
    <source>
        <dbReference type="ARBA" id="ARBA00023295"/>
    </source>
</evidence>
<comment type="catalytic activity">
    <reaction evidence="1">
        <text>Hydrolysis of terminal non-reducing N-acetyl-D-hexosamine residues in N-acetyl-beta-D-hexosaminides.</text>
        <dbReference type="EC" id="3.2.1.52"/>
    </reaction>
</comment>
<evidence type="ECO:0000256" key="3">
    <source>
        <dbReference type="ARBA" id="ARBA00012663"/>
    </source>
</evidence>
<feature type="domain" description="Glycoside hydrolase family 3 N-terminal" evidence="8">
    <location>
        <begin position="54"/>
        <end position="362"/>
    </location>
</feature>